<dbReference type="GO" id="GO:0030041">
    <property type="term" value="P:actin filament polymerization"/>
    <property type="evidence" value="ECO:0007669"/>
    <property type="project" value="TreeGrafter"/>
</dbReference>
<reference evidence="5" key="1">
    <citation type="journal article" date="2013" name="Nature">
        <title>Pan genome of the phytoplankton Emiliania underpins its global distribution.</title>
        <authorList>
            <person name="Read B.A."/>
            <person name="Kegel J."/>
            <person name="Klute M.J."/>
            <person name="Kuo A."/>
            <person name="Lefebvre S.C."/>
            <person name="Maumus F."/>
            <person name="Mayer C."/>
            <person name="Miller J."/>
            <person name="Monier A."/>
            <person name="Salamov A."/>
            <person name="Young J."/>
            <person name="Aguilar M."/>
            <person name="Claverie J.M."/>
            <person name="Frickenhaus S."/>
            <person name="Gonzalez K."/>
            <person name="Herman E.K."/>
            <person name="Lin Y.C."/>
            <person name="Napier J."/>
            <person name="Ogata H."/>
            <person name="Sarno A.F."/>
            <person name="Shmutz J."/>
            <person name="Schroeder D."/>
            <person name="de Vargas C."/>
            <person name="Verret F."/>
            <person name="von Dassow P."/>
            <person name="Valentin K."/>
            <person name="Van de Peer Y."/>
            <person name="Wheeler G."/>
            <person name="Dacks J.B."/>
            <person name="Delwiche C.F."/>
            <person name="Dyhrman S.T."/>
            <person name="Glockner G."/>
            <person name="John U."/>
            <person name="Richards T."/>
            <person name="Worden A.Z."/>
            <person name="Zhang X."/>
            <person name="Grigoriev I.V."/>
            <person name="Allen A.E."/>
            <person name="Bidle K."/>
            <person name="Borodovsky M."/>
            <person name="Bowler C."/>
            <person name="Brownlee C."/>
            <person name="Cock J.M."/>
            <person name="Elias M."/>
            <person name="Gladyshev V.N."/>
            <person name="Groth M."/>
            <person name="Guda C."/>
            <person name="Hadaegh A."/>
            <person name="Iglesias-Rodriguez M.D."/>
            <person name="Jenkins J."/>
            <person name="Jones B.M."/>
            <person name="Lawson T."/>
            <person name="Leese F."/>
            <person name="Lindquist E."/>
            <person name="Lobanov A."/>
            <person name="Lomsadze A."/>
            <person name="Malik S.B."/>
            <person name="Marsh M.E."/>
            <person name="Mackinder L."/>
            <person name="Mock T."/>
            <person name="Mueller-Roeber B."/>
            <person name="Pagarete A."/>
            <person name="Parker M."/>
            <person name="Probert I."/>
            <person name="Quesneville H."/>
            <person name="Raines C."/>
            <person name="Rensing S.A."/>
            <person name="Riano-Pachon D.M."/>
            <person name="Richier S."/>
            <person name="Rokitta S."/>
            <person name="Shiraiwa Y."/>
            <person name="Soanes D.M."/>
            <person name="van der Giezen M."/>
            <person name="Wahlund T.M."/>
            <person name="Williams B."/>
            <person name="Wilson W."/>
            <person name="Wolfe G."/>
            <person name="Wurch L.L."/>
        </authorList>
    </citation>
    <scope>NUCLEOTIDE SEQUENCE</scope>
</reference>
<dbReference type="GeneID" id="17260790"/>
<dbReference type="InterPro" id="IPR036514">
    <property type="entry name" value="SGNH_hydro_sf"/>
</dbReference>
<accession>A0A0D3IUL0</accession>
<feature type="transmembrane region" description="Helical" evidence="2">
    <location>
        <begin position="551"/>
        <end position="574"/>
    </location>
</feature>
<feature type="region of interest" description="Disordered" evidence="1">
    <location>
        <begin position="578"/>
        <end position="614"/>
    </location>
</feature>
<evidence type="ECO:0000256" key="2">
    <source>
        <dbReference type="SAM" id="Phobius"/>
    </source>
</evidence>
<evidence type="ECO:0000313" key="4">
    <source>
        <dbReference type="EnsemblProtists" id="EOD14945"/>
    </source>
</evidence>
<organism evidence="4 5">
    <name type="scientific">Emiliania huxleyi (strain CCMP1516)</name>
    <dbReference type="NCBI Taxonomy" id="280463"/>
    <lineage>
        <taxon>Eukaryota</taxon>
        <taxon>Haptista</taxon>
        <taxon>Haptophyta</taxon>
        <taxon>Prymnesiophyceae</taxon>
        <taxon>Isochrysidales</taxon>
        <taxon>Noelaerhabdaceae</taxon>
        <taxon>Emiliania</taxon>
    </lineage>
</organism>
<dbReference type="AlphaFoldDB" id="A0A0D3IUL0"/>
<dbReference type="Pfam" id="PF13472">
    <property type="entry name" value="Lipase_GDSL_2"/>
    <property type="match status" value="1"/>
</dbReference>
<feature type="domain" description="SGNH hydrolase-type esterase" evidence="3">
    <location>
        <begin position="188"/>
        <end position="317"/>
    </location>
</feature>
<reference evidence="4" key="2">
    <citation type="submission" date="2024-10" db="UniProtKB">
        <authorList>
            <consortium name="EnsemblProtists"/>
        </authorList>
    </citation>
    <scope>IDENTIFICATION</scope>
</reference>
<proteinExistence type="predicted"/>
<dbReference type="SUPFAM" id="SSF52266">
    <property type="entry name" value="SGNH hydrolase"/>
    <property type="match status" value="1"/>
</dbReference>
<dbReference type="RefSeq" id="XP_005767374.1">
    <property type="nucleotide sequence ID" value="XM_005767317.1"/>
</dbReference>
<dbReference type="InterPro" id="IPR051412">
    <property type="entry name" value="Formin_Homology_Diaphanous_sf"/>
</dbReference>
<protein>
    <recommendedName>
        <fullName evidence="3">SGNH hydrolase-type esterase domain-containing protein</fullName>
    </recommendedName>
</protein>
<dbReference type="InterPro" id="IPR013830">
    <property type="entry name" value="SGNH_hydro"/>
</dbReference>
<feature type="compositionally biased region" description="Pro residues" evidence="1">
    <location>
        <begin position="471"/>
        <end position="513"/>
    </location>
</feature>
<dbReference type="KEGG" id="ehx:EMIHUDRAFT_461680"/>
<feature type="region of interest" description="Disordered" evidence="1">
    <location>
        <begin position="465"/>
        <end position="520"/>
    </location>
</feature>
<dbReference type="PANTHER" id="PTHR45691:SF6">
    <property type="entry name" value="PROTEIN DIAPHANOUS"/>
    <property type="match status" value="1"/>
</dbReference>
<keyword evidence="5" id="KW-1185">Reference proteome</keyword>
<evidence type="ECO:0000313" key="5">
    <source>
        <dbReference type="Proteomes" id="UP000013827"/>
    </source>
</evidence>
<name>A0A0D3IUL0_EMIH1</name>
<evidence type="ECO:0000256" key="1">
    <source>
        <dbReference type="SAM" id="MobiDB-lite"/>
    </source>
</evidence>
<keyword evidence="2" id="KW-1133">Transmembrane helix</keyword>
<sequence>MPALTVTPSDSRLHYSGYVHLNFEAGRARFDRQYGSGSMSGYGPAAALNGGARISWTAAAEQTTVRLEYTRRCRVGCSVNLDHESCYRANDVGAGSKCGNPCAAELLVRGEPIHAPGLRLANGSYIGLLEFTLPPPPTRGAEHDYTLMLPWGAAVDFRGLRLSSLADTPRILPPPPPPPSAAPVRYVAYGDSITQGFCSGGPSYPERLARLAGWTPVNMGIQGLAAASGAAWRHGAEVGAVVGREADPAARSLVTLLIGINDCFSHVVDGAGWPARGQGSTGEAVGRVVDQVRQAQPGVPIAVITPILTAGRFISRTKEEKELRGGRELGIGLHPTTDGYDDMAASLYGELGFSPLAASVTDCSPLRLRVSGATPGGEVVLFFRRRAPPLADAGGSLAPQYMCRGRGLMLSPDGLVDGFADEAGEASMLAPAVSCGTAQWQLLDLSSCLVSRLGHAAARNGTAGTLRAMMPSPPPPPLPPPPLLSPPPSPSPTPPPMSPSPPPPRPPPPPSGPVPHAFVSPSAATGLRWWPAALRRPPPPPGTAPPPRNLAALRGAAALAAAAGLVALLAAGLLPRRQAGRRAGQQGARRAARYARGRNGELPPAPSDATASGGRAVRLVARRVGLDGKARLERLEAVEAEGLRSVLELRRAVRAALERRGGGGVDGFRILYEAEGRKGLLRVTPQTPLEEVLQAEELRVHLPPLKQAACVRVARG</sequence>
<dbReference type="PaxDb" id="2903-EOD14945"/>
<dbReference type="GO" id="GO:0005884">
    <property type="term" value="C:actin filament"/>
    <property type="evidence" value="ECO:0007669"/>
    <property type="project" value="TreeGrafter"/>
</dbReference>
<dbReference type="Gene3D" id="3.40.50.1110">
    <property type="entry name" value="SGNH hydrolase"/>
    <property type="match status" value="1"/>
</dbReference>
<keyword evidence="2" id="KW-0812">Transmembrane</keyword>
<evidence type="ECO:0000259" key="3">
    <source>
        <dbReference type="Pfam" id="PF13472"/>
    </source>
</evidence>
<dbReference type="Proteomes" id="UP000013827">
    <property type="component" value="Unassembled WGS sequence"/>
</dbReference>
<dbReference type="HOGENOM" id="CLU_386093_0_0_1"/>
<keyword evidence="2" id="KW-0472">Membrane</keyword>
<dbReference type="EnsemblProtists" id="EOD14945">
    <property type="protein sequence ID" value="EOD14945"/>
    <property type="gene ID" value="EMIHUDRAFT_461680"/>
</dbReference>
<dbReference type="PANTHER" id="PTHR45691">
    <property type="entry name" value="PROTEIN DIAPHANOUS"/>
    <property type="match status" value="1"/>
</dbReference>
<feature type="compositionally biased region" description="Low complexity" evidence="1">
    <location>
        <begin position="578"/>
        <end position="589"/>
    </location>
</feature>